<keyword evidence="6 7" id="KW-0472">Membrane</keyword>
<feature type="transmembrane region" description="Helical" evidence="7">
    <location>
        <begin position="130"/>
        <end position="148"/>
    </location>
</feature>
<dbReference type="Proteomes" id="UP001596461">
    <property type="component" value="Unassembled WGS sequence"/>
</dbReference>
<dbReference type="InterPro" id="IPR022791">
    <property type="entry name" value="L-PG_synthase/AglD"/>
</dbReference>
<evidence type="ECO:0000256" key="5">
    <source>
        <dbReference type="ARBA" id="ARBA00022989"/>
    </source>
</evidence>
<sequence length="336" mass="33772">MRRSIRFAVGATAGATALAAYLAYAGPQQVVARAAGVAPWAVAAVAVLVLCEAVVDGVGVWASVRPLNGGLSPGESVRFALAGDFFDVLSPAGPVSSEPIMARFVGVATGTGYSEALGVRGVAKYVKSGAQLLVSTVLVGALLLDGVAPRSVLVTLGGAVAALVVVGGVLVGGRAAIDRVLVSVLTPVVRAVSGLYREERYGRDVVAGAVERFWRRALAFREAPRLVALIAVGGVLEQLLTATALWVALAGTGETVALVALVAVIPLPQAASVVPIPGSLGAYDVLLAGALVVVTGVPTASAAAAVLIVRTFELATSLGVGGVATAFLRGWRPRGQ</sequence>
<evidence type="ECO:0000256" key="7">
    <source>
        <dbReference type="SAM" id="Phobius"/>
    </source>
</evidence>
<keyword evidence="3" id="KW-1003">Cell membrane</keyword>
<dbReference type="EMBL" id="JBHTAH010000002">
    <property type="protein sequence ID" value="MFC7068806.1"/>
    <property type="molecule type" value="Genomic_DNA"/>
</dbReference>
<gene>
    <name evidence="8" type="ORF">ACFQL9_04055</name>
</gene>
<evidence type="ECO:0000256" key="1">
    <source>
        <dbReference type="ARBA" id="ARBA00004651"/>
    </source>
</evidence>
<feature type="transmembrane region" description="Helical" evidence="7">
    <location>
        <begin position="226"/>
        <end position="249"/>
    </location>
</feature>
<protein>
    <submittedName>
        <fullName evidence="8">YbhN family protein</fullName>
    </submittedName>
</protein>
<evidence type="ECO:0000313" key="9">
    <source>
        <dbReference type="Proteomes" id="UP001596461"/>
    </source>
</evidence>
<evidence type="ECO:0000256" key="3">
    <source>
        <dbReference type="ARBA" id="ARBA00022475"/>
    </source>
</evidence>
<keyword evidence="4 7" id="KW-0812">Transmembrane</keyword>
<dbReference type="PANTHER" id="PTHR39087:SF2">
    <property type="entry name" value="UPF0104 MEMBRANE PROTEIN MJ1595"/>
    <property type="match status" value="1"/>
</dbReference>
<evidence type="ECO:0000256" key="4">
    <source>
        <dbReference type="ARBA" id="ARBA00022692"/>
    </source>
</evidence>
<comment type="similarity">
    <text evidence="2">Belongs to the UPF0104 family.</text>
</comment>
<dbReference type="PANTHER" id="PTHR39087">
    <property type="entry name" value="UPF0104 MEMBRANE PROTEIN MJ1595"/>
    <property type="match status" value="1"/>
</dbReference>
<dbReference type="GeneID" id="81126997"/>
<organism evidence="8 9">
    <name type="scientific">Halobaculum lipolyticum</name>
    <dbReference type="NCBI Taxonomy" id="3032001"/>
    <lineage>
        <taxon>Archaea</taxon>
        <taxon>Methanobacteriati</taxon>
        <taxon>Methanobacteriota</taxon>
        <taxon>Stenosarchaea group</taxon>
        <taxon>Halobacteria</taxon>
        <taxon>Halobacteriales</taxon>
        <taxon>Haloferacaceae</taxon>
        <taxon>Halobaculum</taxon>
    </lineage>
</organism>
<feature type="transmembrane region" description="Helical" evidence="7">
    <location>
        <begin position="314"/>
        <end position="331"/>
    </location>
</feature>
<comment type="subcellular location">
    <subcellularLocation>
        <location evidence="1">Cell membrane</location>
        <topology evidence="1">Multi-pass membrane protein</topology>
    </subcellularLocation>
</comment>
<evidence type="ECO:0000256" key="2">
    <source>
        <dbReference type="ARBA" id="ARBA00011061"/>
    </source>
</evidence>
<accession>A0ABD5WBW7</accession>
<evidence type="ECO:0000256" key="6">
    <source>
        <dbReference type="ARBA" id="ARBA00023136"/>
    </source>
</evidence>
<reference evidence="8 9" key="1">
    <citation type="journal article" date="2019" name="Int. J. Syst. Evol. Microbiol.">
        <title>The Global Catalogue of Microorganisms (GCM) 10K type strain sequencing project: providing services to taxonomists for standard genome sequencing and annotation.</title>
        <authorList>
            <consortium name="The Broad Institute Genomics Platform"/>
            <consortium name="The Broad Institute Genome Sequencing Center for Infectious Disease"/>
            <person name="Wu L."/>
            <person name="Ma J."/>
        </authorList>
    </citation>
    <scope>NUCLEOTIDE SEQUENCE [LARGE SCALE GENOMIC DNA]</scope>
    <source>
        <strain evidence="8 9">DT31</strain>
    </source>
</reference>
<feature type="transmembrane region" description="Helical" evidence="7">
    <location>
        <begin position="286"/>
        <end position="308"/>
    </location>
</feature>
<dbReference type="AlphaFoldDB" id="A0ABD5WBW7"/>
<keyword evidence="9" id="KW-1185">Reference proteome</keyword>
<dbReference type="Pfam" id="PF03706">
    <property type="entry name" value="LPG_synthase_TM"/>
    <property type="match status" value="1"/>
</dbReference>
<dbReference type="RefSeq" id="WP_284033377.1">
    <property type="nucleotide sequence ID" value="NZ_CP126155.1"/>
</dbReference>
<proteinExistence type="inferred from homology"/>
<feature type="transmembrane region" description="Helical" evidence="7">
    <location>
        <begin position="41"/>
        <end position="62"/>
    </location>
</feature>
<evidence type="ECO:0000313" key="8">
    <source>
        <dbReference type="EMBL" id="MFC7068806.1"/>
    </source>
</evidence>
<dbReference type="GO" id="GO:0005886">
    <property type="term" value="C:plasma membrane"/>
    <property type="evidence" value="ECO:0007669"/>
    <property type="project" value="UniProtKB-SubCell"/>
</dbReference>
<keyword evidence="5 7" id="KW-1133">Transmembrane helix</keyword>
<comment type="caution">
    <text evidence="8">The sequence shown here is derived from an EMBL/GenBank/DDBJ whole genome shotgun (WGS) entry which is preliminary data.</text>
</comment>
<feature type="transmembrane region" description="Helical" evidence="7">
    <location>
        <begin position="255"/>
        <end position="274"/>
    </location>
</feature>
<name>A0ABD5WBW7_9EURY</name>
<feature type="transmembrane region" description="Helical" evidence="7">
    <location>
        <begin position="154"/>
        <end position="173"/>
    </location>
</feature>